<evidence type="ECO:0000313" key="2">
    <source>
        <dbReference type="EMBL" id="KAK1122219.1"/>
    </source>
</evidence>
<feature type="region of interest" description="Disordered" evidence="1">
    <location>
        <begin position="1"/>
        <end position="22"/>
    </location>
</feature>
<evidence type="ECO:0000256" key="1">
    <source>
        <dbReference type="SAM" id="MobiDB-lite"/>
    </source>
</evidence>
<dbReference type="EMBL" id="JAHYIQ010000023">
    <property type="protein sequence ID" value="KAK1122219.1"/>
    <property type="molecule type" value="Genomic_DNA"/>
</dbReference>
<protein>
    <submittedName>
        <fullName evidence="2">Uncharacterized protein</fullName>
    </submittedName>
</protein>
<organism evidence="2 3">
    <name type="scientific">Melipona bicolor</name>
    <dbReference type="NCBI Taxonomy" id="60889"/>
    <lineage>
        <taxon>Eukaryota</taxon>
        <taxon>Metazoa</taxon>
        <taxon>Ecdysozoa</taxon>
        <taxon>Arthropoda</taxon>
        <taxon>Hexapoda</taxon>
        <taxon>Insecta</taxon>
        <taxon>Pterygota</taxon>
        <taxon>Neoptera</taxon>
        <taxon>Endopterygota</taxon>
        <taxon>Hymenoptera</taxon>
        <taxon>Apocrita</taxon>
        <taxon>Aculeata</taxon>
        <taxon>Apoidea</taxon>
        <taxon>Anthophila</taxon>
        <taxon>Apidae</taxon>
        <taxon>Melipona</taxon>
    </lineage>
</organism>
<comment type="caution">
    <text evidence="2">The sequence shown here is derived from an EMBL/GenBank/DDBJ whole genome shotgun (WGS) entry which is preliminary data.</text>
</comment>
<reference evidence="2" key="1">
    <citation type="submission" date="2021-10" db="EMBL/GenBank/DDBJ databases">
        <title>Melipona bicolor Genome sequencing and assembly.</title>
        <authorList>
            <person name="Araujo N.S."/>
            <person name="Arias M.C."/>
        </authorList>
    </citation>
    <scope>NUCLEOTIDE SEQUENCE</scope>
    <source>
        <strain evidence="2">USP_2M_L1-L4_2017</strain>
        <tissue evidence="2">Whole body</tissue>
    </source>
</reference>
<dbReference type="Proteomes" id="UP001177670">
    <property type="component" value="Unassembled WGS sequence"/>
</dbReference>
<keyword evidence="3" id="KW-1185">Reference proteome</keyword>
<sequence length="105" mass="11934">MREQIDERNTGGTARTRDGLDEPSCCAGVAFVPRIRAQRTWERRMRSALDIKVKGKETKLEEKLGKQREDLIEDPARSRDVSRPCSALECPSSLCKSDKSAWPRD</sequence>
<feature type="compositionally biased region" description="Basic and acidic residues" evidence="1">
    <location>
        <begin position="96"/>
        <end position="105"/>
    </location>
</feature>
<accession>A0AA40FNQ4</accession>
<dbReference type="AlphaFoldDB" id="A0AA40FNQ4"/>
<gene>
    <name evidence="2" type="ORF">K0M31_009445</name>
</gene>
<feature type="compositionally biased region" description="Basic and acidic residues" evidence="1">
    <location>
        <begin position="1"/>
        <end position="20"/>
    </location>
</feature>
<name>A0AA40FNQ4_9HYME</name>
<feature type="compositionally biased region" description="Basic and acidic residues" evidence="1">
    <location>
        <begin position="64"/>
        <end position="82"/>
    </location>
</feature>
<evidence type="ECO:0000313" key="3">
    <source>
        <dbReference type="Proteomes" id="UP001177670"/>
    </source>
</evidence>
<feature type="region of interest" description="Disordered" evidence="1">
    <location>
        <begin position="64"/>
        <end position="105"/>
    </location>
</feature>
<proteinExistence type="predicted"/>